<protein>
    <submittedName>
        <fullName evidence="1">Uncharacterized protein</fullName>
    </submittedName>
</protein>
<dbReference type="EMBL" id="JH431808">
    <property type="status" value="NOT_ANNOTATED_CDS"/>
    <property type="molecule type" value="Genomic_DNA"/>
</dbReference>
<dbReference type="AlphaFoldDB" id="T1J2S6"/>
<dbReference type="EnsemblMetazoa" id="SMAR007874-RA">
    <property type="protein sequence ID" value="SMAR007874-PA"/>
    <property type="gene ID" value="SMAR007874"/>
</dbReference>
<name>T1J2S6_STRMM</name>
<sequence>MKTEVVNHKDNHNKSKSKVKFFKLLSFDDVKPRHNDEMPISAHNERDPAYFLTTCTGRSMTLRAGNARTESENTKAPKWTKFSPIFFQSARN</sequence>
<evidence type="ECO:0000313" key="1">
    <source>
        <dbReference type="EnsemblMetazoa" id="SMAR007874-PA"/>
    </source>
</evidence>
<dbReference type="HOGENOM" id="CLU_2416089_0_0_1"/>
<dbReference type="Proteomes" id="UP000014500">
    <property type="component" value="Unassembled WGS sequence"/>
</dbReference>
<accession>T1J2S6</accession>
<keyword evidence="2" id="KW-1185">Reference proteome</keyword>
<proteinExistence type="predicted"/>
<reference evidence="1" key="2">
    <citation type="submission" date="2015-02" db="UniProtKB">
        <authorList>
            <consortium name="EnsemblMetazoa"/>
        </authorList>
    </citation>
    <scope>IDENTIFICATION</scope>
</reference>
<organism evidence="1 2">
    <name type="scientific">Strigamia maritima</name>
    <name type="common">European centipede</name>
    <name type="synonym">Geophilus maritimus</name>
    <dbReference type="NCBI Taxonomy" id="126957"/>
    <lineage>
        <taxon>Eukaryota</taxon>
        <taxon>Metazoa</taxon>
        <taxon>Ecdysozoa</taxon>
        <taxon>Arthropoda</taxon>
        <taxon>Myriapoda</taxon>
        <taxon>Chilopoda</taxon>
        <taxon>Pleurostigmophora</taxon>
        <taxon>Geophilomorpha</taxon>
        <taxon>Linotaeniidae</taxon>
        <taxon>Strigamia</taxon>
    </lineage>
</organism>
<reference evidence="2" key="1">
    <citation type="submission" date="2011-05" db="EMBL/GenBank/DDBJ databases">
        <authorList>
            <person name="Richards S.R."/>
            <person name="Qu J."/>
            <person name="Jiang H."/>
            <person name="Jhangiani S.N."/>
            <person name="Agravi P."/>
            <person name="Goodspeed R."/>
            <person name="Gross S."/>
            <person name="Mandapat C."/>
            <person name="Jackson L."/>
            <person name="Mathew T."/>
            <person name="Pu L."/>
            <person name="Thornton R."/>
            <person name="Saada N."/>
            <person name="Wilczek-Boney K.B."/>
            <person name="Lee S."/>
            <person name="Kovar C."/>
            <person name="Wu Y."/>
            <person name="Scherer S.E."/>
            <person name="Worley K.C."/>
            <person name="Muzny D.M."/>
            <person name="Gibbs R."/>
        </authorList>
    </citation>
    <scope>NUCLEOTIDE SEQUENCE</scope>
    <source>
        <strain evidence="2">Brora</strain>
    </source>
</reference>
<evidence type="ECO:0000313" key="2">
    <source>
        <dbReference type="Proteomes" id="UP000014500"/>
    </source>
</evidence>